<evidence type="ECO:0000313" key="2">
    <source>
        <dbReference type="EMBL" id="PVD36596.1"/>
    </source>
</evidence>
<proteinExistence type="predicted"/>
<keyword evidence="3" id="KW-1185">Reference proteome</keyword>
<sequence length="146" mass="15668">MKPAMSRGHNLARGHLSSGLTTAEHVSHILSPAERLVSQEDEEQGVSEEEAEDTEKTEMVEVGSDGHIYVTTVQLRGGYACVYQGVGVTGPALMVLATAFYPQTQLGHPSAKVTVYIWDQRLAIKDFKAEILGGRESASSTKHGSG</sequence>
<feature type="compositionally biased region" description="Acidic residues" evidence="1">
    <location>
        <begin position="39"/>
        <end position="53"/>
    </location>
</feature>
<dbReference type="EMBL" id="PZQS01000002">
    <property type="protein sequence ID" value="PVD36596.1"/>
    <property type="molecule type" value="Genomic_DNA"/>
</dbReference>
<reference evidence="2 3" key="1">
    <citation type="submission" date="2018-04" db="EMBL/GenBank/DDBJ databases">
        <title>The genome of golden apple snail Pomacea canaliculata provides insight into stress tolerance and invasive adaptation.</title>
        <authorList>
            <person name="Liu C."/>
            <person name="Liu B."/>
            <person name="Ren Y."/>
            <person name="Zhang Y."/>
            <person name="Wang H."/>
            <person name="Li S."/>
            <person name="Jiang F."/>
            <person name="Yin L."/>
            <person name="Zhang G."/>
            <person name="Qian W."/>
            <person name="Fan W."/>
        </authorList>
    </citation>
    <scope>NUCLEOTIDE SEQUENCE [LARGE SCALE GENOMIC DNA]</scope>
    <source>
        <strain evidence="2">SZHN2017</strain>
        <tissue evidence="2">Muscle</tissue>
    </source>
</reference>
<evidence type="ECO:0000313" key="3">
    <source>
        <dbReference type="Proteomes" id="UP000245119"/>
    </source>
</evidence>
<feature type="region of interest" description="Disordered" evidence="1">
    <location>
        <begin position="33"/>
        <end position="58"/>
    </location>
</feature>
<organism evidence="2 3">
    <name type="scientific">Pomacea canaliculata</name>
    <name type="common">Golden apple snail</name>
    <dbReference type="NCBI Taxonomy" id="400727"/>
    <lineage>
        <taxon>Eukaryota</taxon>
        <taxon>Metazoa</taxon>
        <taxon>Spiralia</taxon>
        <taxon>Lophotrochozoa</taxon>
        <taxon>Mollusca</taxon>
        <taxon>Gastropoda</taxon>
        <taxon>Caenogastropoda</taxon>
        <taxon>Architaenioglossa</taxon>
        <taxon>Ampullarioidea</taxon>
        <taxon>Ampullariidae</taxon>
        <taxon>Pomacea</taxon>
    </lineage>
</organism>
<dbReference type="AlphaFoldDB" id="A0A2T7PT44"/>
<gene>
    <name evidence="2" type="ORF">C0Q70_03581</name>
</gene>
<name>A0A2T7PT44_POMCA</name>
<dbReference type="Proteomes" id="UP000245119">
    <property type="component" value="Linkage Group LG2"/>
</dbReference>
<accession>A0A2T7PT44</accession>
<evidence type="ECO:0000256" key="1">
    <source>
        <dbReference type="SAM" id="MobiDB-lite"/>
    </source>
</evidence>
<comment type="caution">
    <text evidence="2">The sequence shown here is derived from an EMBL/GenBank/DDBJ whole genome shotgun (WGS) entry which is preliminary data.</text>
</comment>
<protein>
    <submittedName>
        <fullName evidence="2">Uncharacterized protein</fullName>
    </submittedName>
</protein>